<dbReference type="EMBL" id="JACRTP010000001">
    <property type="protein sequence ID" value="MBC8627080.1"/>
    <property type="molecule type" value="Genomic_DNA"/>
</dbReference>
<gene>
    <name evidence="2" type="ORF">H8712_00310</name>
</gene>
<accession>A0ABR7P6S3</accession>
<protein>
    <submittedName>
        <fullName evidence="2">Uncharacterized protein</fullName>
    </submittedName>
</protein>
<evidence type="ECO:0000313" key="3">
    <source>
        <dbReference type="Proteomes" id="UP000661649"/>
    </source>
</evidence>
<organism evidence="2 3">
    <name type="scientific">Blautia stercoris</name>
    <dbReference type="NCBI Taxonomy" id="871664"/>
    <lineage>
        <taxon>Bacteria</taxon>
        <taxon>Bacillati</taxon>
        <taxon>Bacillota</taxon>
        <taxon>Clostridia</taxon>
        <taxon>Lachnospirales</taxon>
        <taxon>Lachnospiraceae</taxon>
        <taxon>Blautia</taxon>
    </lineage>
</organism>
<name>A0ABR7P6S3_9FIRM</name>
<comment type="caution">
    <text evidence="2">The sequence shown here is derived from an EMBL/GenBank/DDBJ whole genome shotgun (WGS) entry which is preliminary data.</text>
</comment>
<feature type="transmembrane region" description="Helical" evidence="1">
    <location>
        <begin position="87"/>
        <end position="104"/>
    </location>
</feature>
<feature type="transmembrane region" description="Helical" evidence="1">
    <location>
        <begin position="29"/>
        <end position="49"/>
    </location>
</feature>
<keyword evidence="1" id="KW-1133">Transmembrane helix</keyword>
<sequence length="193" mass="21317">MTFSAFPSPSFLTGYLSFSILENQVPNHLLFFIFFLSAFLTSLFFRRIYSVSQQSVFTRTQKETSSSPFAELLDISIMNSLFSITKLGGYIILFSVFQGILQFLLSSSSFFSVMLCGLTEFSTGLNALKDTALPFSLKFPLTMGFSSFGGLCVLAQTSCVLSGTDLPLFPYLIGRIVCTLIASGLTFLFVILF</sequence>
<evidence type="ECO:0000256" key="1">
    <source>
        <dbReference type="SAM" id="Phobius"/>
    </source>
</evidence>
<dbReference type="Proteomes" id="UP000661649">
    <property type="component" value="Unassembled WGS sequence"/>
</dbReference>
<reference evidence="2 3" key="1">
    <citation type="submission" date="2020-08" db="EMBL/GenBank/DDBJ databases">
        <title>Genome public.</title>
        <authorList>
            <person name="Liu C."/>
            <person name="Sun Q."/>
        </authorList>
    </citation>
    <scope>NUCLEOTIDE SEQUENCE [LARGE SCALE GENOMIC DNA]</scope>
    <source>
        <strain evidence="2 3">3_YM_SP_D4_24.mj</strain>
    </source>
</reference>
<evidence type="ECO:0000313" key="2">
    <source>
        <dbReference type="EMBL" id="MBC8627080.1"/>
    </source>
</evidence>
<feature type="transmembrane region" description="Helical" evidence="1">
    <location>
        <begin position="169"/>
        <end position="192"/>
    </location>
</feature>
<keyword evidence="3" id="KW-1185">Reference proteome</keyword>
<feature type="transmembrane region" description="Helical" evidence="1">
    <location>
        <begin position="140"/>
        <end position="163"/>
    </location>
</feature>
<dbReference type="RefSeq" id="WP_117456399.1">
    <property type="nucleotide sequence ID" value="NZ_JACRTP010000001.1"/>
</dbReference>
<keyword evidence="1" id="KW-0812">Transmembrane</keyword>
<keyword evidence="1" id="KW-0472">Membrane</keyword>
<proteinExistence type="predicted"/>